<evidence type="ECO:0000256" key="3">
    <source>
        <dbReference type="ARBA" id="ARBA00009284"/>
    </source>
</evidence>
<dbReference type="GO" id="GO:0051274">
    <property type="term" value="P:beta-glucan biosynthetic process"/>
    <property type="evidence" value="ECO:0007669"/>
    <property type="project" value="TreeGrafter"/>
</dbReference>
<dbReference type="AlphaFoldDB" id="A0A1G7H9U7"/>
<dbReference type="PIRSF" id="PIRSF006281">
    <property type="entry name" value="MdoG"/>
    <property type="match status" value="1"/>
</dbReference>
<dbReference type="SUPFAM" id="SSF81296">
    <property type="entry name" value="E set domains"/>
    <property type="match status" value="1"/>
</dbReference>
<dbReference type="PANTHER" id="PTHR30504">
    <property type="entry name" value="GLUCANS BIOSYNTHESIS PROTEIN"/>
    <property type="match status" value="1"/>
</dbReference>
<organism evidence="7 8">
    <name type="scientific">Salipiger thiooxidans</name>
    <dbReference type="NCBI Taxonomy" id="282683"/>
    <lineage>
        <taxon>Bacteria</taxon>
        <taxon>Pseudomonadati</taxon>
        <taxon>Pseudomonadota</taxon>
        <taxon>Alphaproteobacteria</taxon>
        <taxon>Rhodobacterales</taxon>
        <taxon>Roseobacteraceae</taxon>
        <taxon>Salipiger</taxon>
    </lineage>
</organism>
<keyword evidence="4" id="KW-0732">Signal</keyword>
<accession>A0A1G7H9U7</accession>
<dbReference type="SUPFAM" id="SSF74650">
    <property type="entry name" value="Galactose mutarotase-like"/>
    <property type="match status" value="1"/>
</dbReference>
<dbReference type="GO" id="GO:0030288">
    <property type="term" value="C:outer membrane-bounded periplasmic space"/>
    <property type="evidence" value="ECO:0007669"/>
    <property type="project" value="TreeGrafter"/>
</dbReference>
<gene>
    <name evidence="7" type="ORF">SAMN04488105_110156</name>
</gene>
<name>A0A1G7H9U7_9RHOB</name>
<dbReference type="InterPro" id="IPR013783">
    <property type="entry name" value="Ig-like_fold"/>
</dbReference>
<dbReference type="Proteomes" id="UP000198994">
    <property type="component" value="Unassembled WGS sequence"/>
</dbReference>
<feature type="domain" description="Glucan biosynthesis periplasmic MdoG C-terminal" evidence="6">
    <location>
        <begin position="47"/>
        <end position="523"/>
    </location>
</feature>
<dbReference type="GO" id="GO:0003824">
    <property type="term" value="F:catalytic activity"/>
    <property type="evidence" value="ECO:0007669"/>
    <property type="project" value="InterPro"/>
</dbReference>
<dbReference type="PANTHER" id="PTHR30504:SF3">
    <property type="entry name" value="GLUCANS BIOSYNTHESIS PROTEIN D"/>
    <property type="match status" value="1"/>
</dbReference>
<comment type="pathway">
    <text evidence="2">Glycan metabolism; osmoregulated periplasmic glucan (OPG) biosynthesis.</text>
</comment>
<dbReference type="InterPro" id="IPR011013">
    <property type="entry name" value="Gal_mutarotase_sf_dom"/>
</dbReference>
<dbReference type="InterPro" id="IPR014718">
    <property type="entry name" value="GH-type_carb-bd"/>
</dbReference>
<comment type="similarity">
    <text evidence="3">Belongs to the OpgD/OpgG family.</text>
</comment>
<reference evidence="8" key="1">
    <citation type="submission" date="2016-10" db="EMBL/GenBank/DDBJ databases">
        <authorList>
            <person name="Varghese N."/>
            <person name="Submissions S."/>
        </authorList>
    </citation>
    <scope>NUCLEOTIDE SEQUENCE [LARGE SCALE GENOMIC DNA]</scope>
    <source>
        <strain evidence="8">DSM 10146</strain>
    </source>
</reference>
<evidence type="ECO:0000313" key="8">
    <source>
        <dbReference type="Proteomes" id="UP000198994"/>
    </source>
</evidence>
<evidence type="ECO:0000259" key="6">
    <source>
        <dbReference type="Pfam" id="PF04349"/>
    </source>
</evidence>
<dbReference type="Gene3D" id="2.60.40.10">
    <property type="entry name" value="Immunoglobulins"/>
    <property type="match status" value="1"/>
</dbReference>
<sequence length="537" mass="59852">MTDPRLTRRDMLASALGAGAFFLLPEVARAQKAAAQDAAGFGPAEPFSFDQLRDVARSLANESYVPMQVADGDILEKIDYDRHNQISFRKERALWNQSGTSPVQFFFPGKYFPEPVHIYTVENGMAREVPFSTDYFDIPDNNPARALTRTEGFAGFRVQDQPGGDDWMAFLGASYWRTAGYSGQFGLSVRGLALDTAIPEGPEEFPRFTRFWLEQAGGGDLTAYALLESPRATGAYKIASTRGDEGVAQDVEAQIFLRGDVERLGIAPLTSMYWFGKPDAHVAPDWRPEVHDSDGLEIHTASGERIWRPLNNPPRTMANSFYTPGVKGFGLMQRERSFDEYQDDGVFYEKRASAWIQPKGDWGDGSVTLVELSTDDEIHDNIVAMWTPTGPAGKGREYNVGYRLTWFEDNPVPPNAARFLATRIGAGGIPGQPRPEGVVKIVCDFENHGFEELTRDPGIRPVVTASRGTVSGFAAYPVVDEDYWRAIFDLDFSSIPEDDDTPIDLRMFVEVDGESRTETWLMQIFPSQMRTLLASRP</sequence>
<evidence type="ECO:0000256" key="2">
    <source>
        <dbReference type="ARBA" id="ARBA00005001"/>
    </source>
</evidence>
<protein>
    <submittedName>
        <fullName evidence="7">Glucans biosynthesis protein</fullName>
    </submittedName>
</protein>
<dbReference type="GO" id="GO:0030246">
    <property type="term" value="F:carbohydrate binding"/>
    <property type="evidence" value="ECO:0007669"/>
    <property type="project" value="InterPro"/>
</dbReference>
<dbReference type="PROSITE" id="PS51318">
    <property type="entry name" value="TAT"/>
    <property type="match status" value="1"/>
</dbReference>
<comment type="subcellular location">
    <subcellularLocation>
        <location evidence="1">Periplasm</location>
    </subcellularLocation>
</comment>
<dbReference type="InterPro" id="IPR007444">
    <property type="entry name" value="Glucan_biosyn_MdoG_C"/>
</dbReference>
<dbReference type="InterPro" id="IPR006311">
    <property type="entry name" value="TAT_signal"/>
</dbReference>
<dbReference type="InterPro" id="IPR014756">
    <property type="entry name" value="Ig_E-set"/>
</dbReference>
<proteinExistence type="inferred from homology"/>
<keyword evidence="8" id="KW-1185">Reference proteome</keyword>
<dbReference type="EMBL" id="FNAV01000010">
    <property type="protein sequence ID" value="SDE97064.1"/>
    <property type="molecule type" value="Genomic_DNA"/>
</dbReference>
<dbReference type="STRING" id="282683.SAMN04488105_110156"/>
<dbReference type="Gene3D" id="2.70.98.10">
    <property type="match status" value="1"/>
</dbReference>
<dbReference type="RefSeq" id="WP_242661745.1">
    <property type="nucleotide sequence ID" value="NZ_FNAV01000010.1"/>
</dbReference>
<keyword evidence="5" id="KW-0574">Periplasm</keyword>
<evidence type="ECO:0000256" key="1">
    <source>
        <dbReference type="ARBA" id="ARBA00004418"/>
    </source>
</evidence>
<evidence type="ECO:0000313" key="7">
    <source>
        <dbReference type="EMBL" id="SDE97064.1"/>
    </source>
</evidence>
<evidence type="ECO:0000256" key="5">
    <source>
        <dbReference type="ARBA" id="ARBA00022764"/>
    </source>
</evidence>
<evidence type="ECO:0000256" key="4">
    <source>
        <dbReference type="ARBA" id="ARBA00022729"/>
    </source>
</evidence>
<dbReference type="Pfam" id="PF04349">
    <property type="entry name" value="MdoG"/>
    <property type="match status" value="1"/>
</dbReference>
<dbReference type="UniPathway" id="UPA00637"/>
<dbReference type="InterPro" id="IPR014438">
    <property type="entry name" value="Glucan_biosyn_MdoG/MdoD"/>
</dbReference>